<dbReference type="KEGG" id="cep:Cri9333_4504"/>
<dbReference type="InterPro" id="IPR019664">
    <property type="entry name" value="Uncharacterised_Ycf51"/>
</dbReference>
<dbReference type="OrthoDB" id="422772at2"/>
<feature type="transmembrane region" description="Helical" evidence="1">
    <location>
        <begin position="12"/>
        <end position="31"/>
    </location>
</feature>
<gene>
    <name evidence="2" type="ORF">Cri9333_4504</name>
</gene>
<reference evidence="2 3" key="1">
    <citation type="submission" date="2012-06" db="EMBL/GenBank/DDBJ databases">
        <title>Finished chromosome of genome of Crinalium epipsammum PCC 9333.</title>
        <authorList>
            <consortium name="US DOE Joint Genome Institute"/>
            <person name="Gugger M."/>
            <person name="Coursin T."/>
            <person name="Rippka R."/>
            <person name="Tandeau De Marsac N."/>
            <person name="Huntemann M."/>
            <person name="Wei C.-L."/>
            <person name="Han J."/>
            <person name="Detter J.C."/>
            <person name="Han C."/>
            <person name="Tapia R."/>
            <person name="Davenport K."/>
            <person name="Daligault H."/>
            <person name="Erkkila T."/>
            <person name="Gu W."/>
            <person name="Munk A.C.C."/>
            <person name="Teshima H."/>
            <person name="Xu Y."/>
            <person name="Chain P."/>
            <person name="Chen A."/>
            <person name="Krypides N."/>
            <person name="Mavromatis K."/>
            <person name="Markowitz V."/>
            <person name="Szeto E."/>
            <person name="Ivanova N."/>
            <person name="Mikhailova N."/>
            <person name="Ovchinnikova G."/>
            <person name="Pagani I."/>
            <person name="Pati A."/>
            <person name="Goodwin L."/>
            <person name="Peters L."/>
            <person name="Pitluck S."/>
            <person name="Woyke T."/>
            <person name="Kerfeld C."/>
        </authorList>
    </citation>
    <scope>NUCLEOTIDE SEQUENCE [LARGE SCALE GENOMIC DNA]</scope>
    <source>
        <strain evidence="2 3">PCC 9333</strain>
    </source>
</reference>
<dbReference type="STRING" id="1173022.Cri9333_4504"/>
<dbReference type="eggNOG" id="ENOG502ZT4I">
    <property type="taxonomic scope" value="Bacteria"/>
</dbReference>
<feature type="transmembrane region" description="Helical" evidence="1">
    <location>
        <begin position="38"/>
        <end position="61"/>
    </location>
</feature>
<keyword evidence="1" id="KW-1133">Transmembrane helix</keyword>
<evidence type="ECO:0000256" key="1">
    <source>
        <dbReference type="SAM" id="Phobius"/>
    </source>
</evidence>
<name>K9W733_9CYAN</name>
<keyword evidence="3" id="KW-1185">Reference proteome</keyword>
<accession>K9W733</accession>
<evidence type="ECO:0000313" key="2">
    <source>
        <dbReference type="EMBL" id="AFZ15285.1"/>
    </source>
</evidence>
<evidence type="ECO:0000313" key="3">
    <source>
        <dbReference type="Proteomes" id="UP000010472"/>
    </source>
</evidence>
<dbReference type="AlphaFoldDB" id="K9W733"/>
<proteinExistence type="predicted"/>
<dbReference type="PATRIC" id="fig|1173022.3.peg.4866"/>
<dbReference type="HOGENOM" id="CLU_116764_0_0_3"/>
<dbReference type="RefSeq" id="WP_015205376.1">
    <property type="nucleotide sequence ID" value="NC_019753.1"/>
</dbReference>
<organism evidence="2 3">
    <name type="scientific">Crinalium epipsammum PCC 9333</name>
    <dbReference type="NCBI Taxonomy" id="1173022"/>
    <lineage>
        <taxon>Bacteria</taxon>
        <taxon>Bacillati</taxon>
        <taxon>Cyanobacteriota</taxon>
        <taxon>Cyanophyceae</taxon>
        <taxon>Gomontiellales</taxon>
        <taxon>Gomontiellaceae</taxon>
        <taxon>Crinalium</taxon>
    </lineage>
</organism>
<keyword evidence="1" id="KW-0472">Membrane</keyword>
<dbReference type="Pfam" id="PF10726">
    <property type="entry name" value="DUF2518"/>
    <property type="match status" value="1"/>
</dbReference>
<evidence type="ECO:0008006" key="4">
    <source>
        <dbReference type="Google" id="ProtNLM"/>
    </source>
</evidence>
<protein>
    <recommendedName>
        <fullName evidence="4">Protein of function (DUF2518)</fullName>
    </recommendedName>
</protein>
<sequence>MLTTADFLNITKWSGILTLLCAAITVLALILKWGVRFRFVGITGFMCVLTGGLFALSLAPLTHTPVPGAVRYSLTYDTGGTQAVIAVKPDITETQLEATLRQAANNLFSYGRLGQNQTQLNIRARTIIHPTEGVSEPLLLGEAKPSLSSREDDQLSIKIYHDNFAKLPHPNA</sequence>
<dbReference type="Proteomes" id="UP000010472">
    <property type="component" value="Chromosome"/>
</dbReference>
<keyword evidence="1" id="KW-0812">Transmembrane</keyword>
<dbReference type="EMBL" id="CP003620">
    <property type="protein sequence ID" value="AFZ15285.1"/>
    <property type="molecule type" value="Genomic_DNA"/>
</dbReference>